<proteinExistence type="predicted"/>
<sequence length="127" mass="14823">MFATFIDKYNPAVIIKFPTECGTYNQELFDEYLRNFKALYDKGECFNILIDGRDVESFPPRYILQHGLFLSKYKKLTAQYIKKSAVICGPTMEKCLNLLFSVYTPESDMIVTQDFRKGLIHVLDKKK</sequence>
<reference evidence="1" key="1">
    <citation type="submission" date="2018-05" db="EMBL/GenBank/DDBJ databases">
        <authorList>
            <person name="Lanie J.A."/>
            <person name="Ng W.-L."/>
            <person name="Kazmierczak K.M."/>
            <person name="Andrzejewski T.M."/>
            <person name="Davidsen T.M."/>
            <person name="Wayne K.J."/>
            <person name="Tettelin H."/>
            <person name="Glass J.I."/>
            <person name="Rusch D."/>
            <person name="Podicherti R."/>
            <person name="Tsui H.-C.T."/>
            <person name="Winkler M.E."/>
        </authorList>
    </citation>
    <scope>NUCLEOTIDE SEQUENCE</scope>
</reference>
<gene>
    <name evidence="1" type="ORF">METZ01_LOCUS223220</name>
</gene>
<protein>
    <submittedName>
        <fullName evidence="1">Uncharacterized protein</fullName>
    </submittedName>
</protein>
<name>A0A382G523_9ZZZZ</name>
<organism evidence="1">
    <name type="scientific">marine metagenome</name>
    <dbReference type="NCBI Taxonomy" id="408172"/>
    <lineage>
        <taxon>unclassified sequences</taxon>
        <taxon>metagenomes</taxon>
        <taxon>ecological metagenomes</taxon>
    </lineage>
</organism>
<accession>A0A382G523</accession>
<dbReference type="AlphaFoldDB" id="A0A382G523"/>
<dbReference type="EMBL" id="UINC01053622">
    <property type="protein sequence ID" value="SVB70366.1"/>
    <property type="molecule type" value="Genomic_DNA"/>
</dbReference>
<evidence type="ECO:0000313" key="1">
    <source>
        <dbReference type="EMBL" id="SVB70366.1"/>
    </source>
</evidence>